<organism evidence="2 3">
    <name type="scientific">Exidia glandulosa HHB12029</name>
    <dbReference type="NCBI Taxonomy" id="1314781"/>
    <lineage>
        <taxon>Eukaryota</taxon>
        <taxon>Fungi</taxon>
        <taxon>Dikarya</taxon>
        <taxon>Basidiomycota</taxon>
        <taxon>Agaricomycotina</taxon>
        <taxon>Agaricomycetes</taxon>
        <taxon>Auriculariales</taxon>
        <taxon>Exidiaceae</taxon>
        <taxon>Exidia</taxon>
    </lineage>
</organism>
<dbReference type="OrthoDB" id="3230070at2759"/>
<keyword evidence="3" id="KW-1185">Reference proteome</keyword>
<dbReference type="GO" id="GO:0003676">
    <property type="term" value="F:nucleic acid binding"/>
    <property type="evidence" value="ECO:0007669"/>
    <property type="project" value="InterPro"/>
</dbReference>
<dbReference type="InterPro" id="IPR012337">
    <property type="entry name" value="RNaseH-like_sf"/>
</dbReference>
<dbReference type="Proteomes" id="UP000077266">
    <property type="component" value="Unassembled WGS sequence"/>
</dbReference>
<evidence type="ECO:0000256" key="1">
    <source>
        <dbReference type="SAM" id="MobiDB-lite"/>
    </source>
</evidence>
<name>A0A166NG08_EXIGL</name>
<reference evidence="2 3" key="1">
    <citation type="journal article" date="2016" name="Mol. Biol. Evol.">
        <title>Comparative Genomics of Early-Diverging Mushroom-Forming Fungi Provides Insights into the Origins of Lignocellulose Decay Capabilities.</title>
        <authorList>
            <person name="Nagy L.G."/>
            <person name="Riley R."/>
            <person name="Tritt A."/>
            <person name="Adam C."/>
            <person name="Daum C."/>
            <person name="Floudas D."/>
            <person name="Sun H."/>
            <person name="Yadav J.S."/>
            <person name="Pangilinan J."/>
            <person name="Larsson K.H."/>
            <person name="Matsuura K."/>
            <person name="Barry K."/>
            <person name="Labutti K."/>
            <person name="Kuo R."/>
            <person name="Ohm R.A."/>
            <person name="Bhattacharya S.S."/>
            <person name="Shirouzu T."/>
            <person name="Yoshinaga Y."/>
            <person name="Martin F.M."/>
            <person name="Grigoriev I.V."/>
            <person name="Hibbett D.S."/>
        </authorList>
    </citation>
    <scope>NUCLEOTIDE SEQUENCE [LARGE SCALE GENOMIC DNA]</scope>
    <source>
        <strain evidence="2 3">HHB12029</strain>
    </source>
</reference>
<dbReference type="InParanoid" id="A0A166NG08"/>
<evidence type="ECO:0000313" key="3">
    <source>
        <dbReference type="Proteomes" id="UP000077266"/>
    </source>
</evidence>
<feature type="region of interest" description="Disordered" evidence="1">
    <location>
        <begin position="35"/>
        <end position="57"/>
    </location>
</feature>
<feature type="non-terminal residue" evidence="2">
    <location>
        <position position="198"/>
    </location>
</feature>
<feature type="non-terminal residue" evidence="2">
    <location>
        <position position="1"/>
    </location>
</feature>
<dbReference type="InterPro" id="IPR036397">
    <property type="entry name" value="RNaseH_sf"/>
</dbReference>
<gene>
    <name evidence="2" type="ORF">EXIGLDRAFT_593265</name>
</gene>
<feature type="compositionally biased region" description="Pro residues" evidence="1">
    <location>
        <begin position="45"/>
        <end position="54"/>
    </location>
</feature>
<dbReference type="STRING" id="1314781.A0A166NG08"/>
<protein>
    <recommendedName>
        <fullName evidence="4">RNase H type-1 domain-containing protein</fullName>
    </recommendedName>
</protein>
<accession>A0A166NG08</accession>
<evidence type="ECO:0000313" key="2">
    <source>
        <dbReference type="EMBL" id="KZV79120.1"/>
    </source>
</evidence>
<evidence type="ECO:0008006" key="4">
    <source>
        <dbReference type="Google" id="ProtNLM"/>
    </source>
</evidence>
<dbReference type="AlphaFoldDB" id="A0A166NG08"/>
<dbReference type="SUPFAM" id="SSF53098">
    <property type="entry name" value="Ribonuclease H-like"/>
    <property type="match status" value="1"/>
</dbReference>
<dbReference type="Gene3D" id="3.30.420.10">
    <property type="entry name" value="Ribonuclease H-like superfamily/Ribonuclease H"/>
    <property type="match status" value="1"/>
</dbReference>
<dbReference type="EMBL" id="KV426678">
    <property type="protein sequence ID" value="KZV79120.1"/>
    <property type="molecule type" value="Genomic_DNA"/>
</dbReference>
<proteinExistence type="predicted"/>
<sequence length="198" mass="21441">ASIPPVRHTLNQAVRSAGIRFNKLSTLSPVVERLPDTWRSGNAPSTPPPLPPQKPRSRAAAELRKTTPLLHAATATSPDDERIDPFLAAPWRRTAAEYGDRFTVSNKKRTETKEDAAKAHKARLPSVTNPATIIAYTDGSQRDERGTTSVGAGVVLYHNGERVRALRAGLGHHAEVYDAEVSALQIAAMAAKAYAEQH</sequence>